<comment type="caution">
    <text evidence="1">The sequence shown here is derived from an EMBL/GenBank/DDBJ whole genome shotgun (WGS) entry which is preliminary data.</text>
</comment>
<dbReference type="STRING" id="1802532.A2210_00220"/>
<protein>
    <submittedName>
        <fullName evidence="1">Uncharacterized protein</fullName>
    </submittedName>
</protein>
<name>A0A1F8CKM0_9BACT</name>
<evidence type="ECO:0000313" key="2">
    <source>
        <dbReference type="Proteomes" id="UP000177855"/>
    </source>
</evidence>
<dbReference type="EMBL" id="MGHS01000029">
    <property type="protein sequence ID" value="OGM76419.1"/>
    <property type="molecule type" value="Genomic_DNA"/>
</dbReference>
<dbReference type="Proteomes" id="UP000177855">
    <property type="component" value="Unassembled WGS sequence"/>
</dbReference>
<dbReference type="Pfam" id="PF12389">
    <property type="entry name" value="Peptidase_M73"/>
    <property type="match status" value="1"/>
</dbReference>
<gene>
    <name evidence="1" type="ORF">A2210_00220</name>
</gene>
<dbReference type="InterPro" id="IPR023833">
    <property type="entry name" value="Signal_pept_SipW-depend-type"/>
</dbReference>
<proteinExistence type="predicted"/>
<organism evidence="1 2">
    <name type="scientific">Candidatus Woesebacteria bacterium RIFOXYA1_FULL_40_18</name>
    <dbReference type="NCBI Taxonomy" id="1802532"/>
    <lineage>
        <taxon>Bacteria</taxon>
        <taxon>Candidatus Woeseibacteriota</taxon>
    </lineage>
</organism>
<evidence type="ECO:0000313" key="1">
    <source>
        <dbReference type="EMBL" id="OGM76419.1"/>
    </source>
</evidence>
<dbReference type="InterPro" id="IPR022121">
    <property type="entry name" value="Peptidase_M73_camelysin"/>
</dbReference>
<reference evidence="1 2" key="1">
    <citation type="journal article" date="2016" name="Nat. Commun.">
        <title>Thousands of microbial genomes shed light on interconnected biogeochemical processes in an aquifer system.</title>
        <authorList>
            <person name="Anantharaman K."/>
            <person name="Brown C.T."/>
            <person name="Hug L.A."/>
            <person name="Sharon I."/>
            <person name="Castelle C.J."/>
            <person name="Probst A.J."/>
            <person name="Thomas B.C."/>
            <person name="Singh A."/>
            <person name="Wilkins M.J."/>
            <person name="Karaoz U."/>
            <person name="Brodie E.L."/>
            <person name="Williams K.H."/>
            <person name="Hubbard S.S."/>
            <person name="Banfield J.F."/>
        </authorList>
    </citation>
    <scope>NUCLEOTIDE SEQUENCE [LARGE SCALE GENOMIC DNA]</scope>
</reference>
<accession>A0A1F8CKM0</accession>
<sequence length="339" mass="36968">MKKILFSLLTIGVVAVVAVLGTKAYFSDQEQVLGNTISTGTITIDLTSESFTEQVSHFVIEDLKPSQNAYTNFTVVNTGTNPVNVWKKLEFGVCSSSRNPTQAGAFCDLENVTNYDLKVTLADCSFTQPGVNDWHHTIFKDGQNISMGTVYSTGQGVGGSVEKGVFLGMIPAGCSMDVTQSYHMPGTVRNEYQGATQTFDLTVYAEQLSGTVWFDNKDPNMPVADGYWTIADDIGGVLTYTVRDLKFHGSFTGKVTLPNTKYYLVAFNDPWSSADPKLAEGDSNNAGNLTFSFDVSVDTMTNQKLWLVPAADYSGGGVSGWPPTNFLFERGLMDYYESL</sequence>
<dbReference type="AlphaFoldDB" id="A0A1F8CKM0"/>
<dbReference type="NCBIfam" id="TIGR04088">
    <property type="entry name" value="cognate_SipW"/>
    <property type="match status" value="1"/>
</dbReference>